<reference evidence="1 2" key="1">
    <citation type="submission" date="2019-10" db="EMBL/GenBank/DDBJ databases">
        <title>Extracellular Electron Transfer in a Candidatus Methanoperedens spp. Enrichment Culture.</title>
        <authorList>
            <person name="Berger S."/>
            <person name="Rangel Shaw D."/>
            <person name="Berben T."/>
            <person name="In 'T Zandt M."/>
            <person name="Frank J."/>
            <person name="Reimann J."/>
            <person name="Jetten M.S.M."/>
            <person name="Welte C.U."/>
        </authorList>
    </citation>
    <scope>NUCLEOTIDE SEQUENCE [LARGE SCALE GENOMIC DNA]</scope>
    <source>
        <strain evidence="1">SB12</strain>
    </source>
</reference>
<sequence>MQKEIVQAYVELLHQIILAGDTADLPAILNQLDGLKDGTDAMLGSFQKKGTEMPAYWISYLRVVKFAQNYRASYMRNYDFYIRLYDHLRGLPSRNTDQERMVQEIGETLYAMDDLSGRLDRAVAGLVEALRSGILENHNIVTESRDRILASKVAQKAIRWLDDPYHELTAVTTEIIASLEHEHSLYRLSRLMAPPEIQDADS</sequence>
<evidence type="ECO:0000313" key="1">
    <source>
        <dbReference type="EMBL" id="KAB2931999.1"/>
    </source>
</evidence>
<dbReference type="AlphaFoldDB" id="A0A833LWS5"/>
<protein>
    <submittedName>
        <fullName evidence="1">Uncharacterized protein</fullName>
    </submittedName>
</protein>
<evidence type="ECO:0000313" key="2">
    <source>
        <dbReference type="Proteomes" id="UP000460298"/>
    </source>
</evidence>
<dbReference type="EMBL" id="WBUI01000011">
    <property type="protein sequence ID" value="KAB2931999.1"/>
    <property type="molecule type" value="Genomic_DNA"/>
</dbReference>
<proteinExistence type="predicted"/>
<comment type="caution">
    <text evidence="1">The sequence shown here is derived from an EMBL/GenBank/DDBJ whole genome shotgun (WGS) entry which is preliminary data.</text>
</comment>
<dbReference type="RefSeq" id="WP_002770160.1">
    <property type="nucleotide sequence ID" value="NZ_JQDG01000013.1"/>
</dbReference>
<organism evidence="1 2">
    <name type="scientific">Leptonema illini</name>
    <dbReference type="NCBI Taxonomy" id="183"/>
    <lineage>
        <taxon>Bacteria</taxon>
        <taxon>Pseudomonadati</taxon>
        <taxon>Spirochaetota</taxon>
        <taxon>Spirochaetia</taxon>
        <taxon>Leptospirales</taxon>
        <taxon>Leptospiraceae</taxon>
        <taxon>Leptonema</taxon>
    </lineage>
</organism>
<gene>
    <name evidence="1" type="ORF">F9K24_11995</name>
</gene>
<dbReference type="Proteomes" id="UP000460298">
    <property type="component" value="Unassembled WGS sequence"/>
</dbReference>
<accession>A0A833LWS5</accession>
<name>A0A833LWS5_9LEPT</name>